<name>A0A178U6L1_ARATH</name>
<feature type="non-terminal residue" evidence="2">
    <location>
        <position position="1"/>
    </location>
</feature>
<dbReference type="InterPro" id="IPR058352">
    <property type="entry name" value="DUF8039"/>
</dbReference>
<proteinExistence type="predicted"/>
<gene>
    <name evidence="2" type="ORF">AXX17_ATUG02290</name>
</gene>
<dbReference type="PANTHER" id="PTHR33018">
    <property type="entry name" value="OS10G0338966 PROTEIN-RELATED"/>
    <property type="match status" value="1"/>
</dbReference>
<feature type="domain" description="DUF8039" evidence="1">
    <location>
        <begin position="142"/>
        <end position="217"/>
    </location>
</feature>
<dbReference type="Pfam" id="PF26133">
    <property type="entry name" value="DUF8039"/>
    <property type="match status" value="2"/>
</dbReference>
<dbReference type="AlphaFoldDB" id="A0A178U6L1"/>
<dbReference type="PANTHER" id="PTHR33018:SF34">
    <property type="entry name" value="OS02G0472350 PROTEIN"/>
    <property type="match status" value="1"/>
</dbReference>
<evidence type="ECO:0000313" key="3">
    <source>
        <dbReference type="Proteomes" id="UP000078284"/>
    </source>
</evidence>
<protein>
    <recommendedName>
        <fullName evidence="1">DUF8039 domain-containing protein</fullName>
    </recommendedName>
</protein>
<dbReference type="Proteomes" id="UP000078284">
    <property type="component" value="Unassembled WGS sequence"/>
</dbReference>
<evidence type="ECO:0000313" key="2">
    <source>
        <dbReference type="EMBL" id="OAO89279.1"/>
    </source>
</evidence>
<feature type="domain" description="DUF8039" evidence="1">
    <location>
        <begin position="252"/>
        <end position="329"/>
    </location>
</feature>
<evidence type="ECO:0000259" key="1">
    <source>
        <dbReference type="Pfam" id="PF26133"/>
    </source>
</evidence>
<dbReference type="EMBL" id="LUHQ01000018">
    <property type="protein sequence ID" value="OAO89279.1"/>
    <property type="molecule type" value="Genomic_DNA"/>
</dbReference>
<organism evidence="2 3">
    <name type="scientific">Arabidopsis thaliana</name>
    <name type="common">Mouse-ear cress</name>
    <dbReference type="NCBI Taxonomy" id="3702"/>
    <lineage>
        <taxon>Eukaryota</taxon>
        <taxon>Viridiplantae</taxon>
        <taxon>Streptophyta</taxon>
        <taxon>Embryophyta</taxon>
        <taxon>Tracheophyta</taxon>
        <taxon>Spermatophyta</taxon>
        <taxon>Magnoliopsida</taxon>
        <taxon>eudicotyledons</taxon>
        <taxon>Gunneridae</taxon>
        <taxon>Pentapetalae</taxon>
        <taxon>rosids</taxon>
        <taxon>malvids</taxon>
        <taxon>Brassicales</taxon>
        <taxon>Brassicaceae</taxon>
        <taxon>Camelineae</taxon>
        <taxon>Arabidopsis</taxon>
    </lineage>
</organism>
<accession>A0A178U6L1</accession>
<comment type="caution">
    <text evidence="2">The sequence shown here is derived from an EMBL/GenBank/DDBJ whole genome shotgun (WGS) entry which is preliminary data.</text>
</comment>
<sequence length="331" mass="36158">LIKVEDLQNVVRDLAAGKRHEDGCNSESSNVFNGGPRCQLLEWYSEVEVVVREAEFCSADPMYKIGRIPLVPNAAAVMVKSASNKETPVWRLTPSVTSLGEAVGCKIPWPFNKIILDNMDSPTGIKTAGSSATNALDDKILIYDWNSEDEIIAEGSLYSKDQKDLVNNVPLGPNAAIVTVSKVVNKEAFLWRPSAEMSLMGDALHKNIAWPIHKIQFIQGPWRQKYVSKHASPKSTSVSLSNNTDTNKGGKKKCIILDCKGTREKVAEGRVCSTNPADLVHFVPLGPNATKVWVDVSKVGDAPVWRPNSEVEIIADALGTTVAWPNDKLVV</sequence>
<reference evidence="3" key="1">
    <citation type="journal article" date="2016" name="Proc. Natl. Acad. Sci. U.S.A.">
        <title>Chromosome-level assembly of Arabidopsis thaliana Ler reveals the extent of translocation and inversion polymorphisms.</title>
        <authorList>
            <person name="Zapata L."/>
            <person name="Ding J."/>
            <person name="Willing E.M."/>
            <person name="Hartwig B."/>
            <person name="Bezdan D."/>
            <person name="Jiao W.B."/>
            <person name="Patel V."/>
            <person name="Velikkakam James G."/>
            <person name="Koornneef M."/>
            <person name="Ossowski S."/>
            <person name="Schneeberger K."/>
        </authorList>
    </citation>
    <scope>NUCLEOTIDE SEQUENCE [LARGE SCALE GENOMIC DNA]</scope>
    <source>
        <strain evidence="3">cv. Landsberg erecta</strain>
    </source>
</reference>